<comment type="caution">
    <text evidence="3">The sequence shown here is derived from an EMBL/GenBank/DDBJ whole genome shotgun (WGS) entry which is preliminary data.</text>
</comment>
<dbReference type="AlphaFoldDB" id="A0A931IYY4"/>
<dbReference type="Proteomes" id="UP000620139">
    <property type="component" value="Unassembled WGS sequence"/>
</dbReference>
<evidence type="ECO:0000313" key="4">
    <source>
        <dbReference type="Proteomes" id="UP000620139"/>
    </source>
</evidence>
<proteinExistence type="predicted"/>
<gene>
    <name evidence="3" type="ORF">I7X43_09875</name>
</gene>
<dbReference type="InterPro" id="IPR016035">
    <property type="entry name" value="Acyl_Trfase/lysoPLipase"/>
</dbReference>
<dbReference type="EMBL" id="JAEDAL010000004">
    <property type="protein sequence ID" value="MBH9553153.1"/>
    <property type="molecule type" value="Genomic_DNA"/>
</dbReference>
<dbReference type="GO" id="GO:0006629">
    <property type="term" value="P:lipid metabolic process"/>
    <property type="evidence" value="ECO:0007669"/>
    <property type="project" value="UniProtKB-KW"/>
</dbReference>
<evidence type="ECO:0000256" key="1">
    <source>
        <dbReference type="ARBA" id="ARBA00023098"/>
    </source>
</evidence>
<name>A0A931IYY4_9BURK</name>
<sequence>MSGPALQVFAGPAARARLAERGLQAADVGLIPAAAGGPKGLVLNALDRHLFGRFLAESHQPVHLVGASIGAWRMAAAASAHGAEEVAAAFERLAEAYVAQRYDPEPGQRRLPAAAVTARFQHTLQQQFGGAEARLVAHPRWRLHLVTSRGLGVLARESRWRTPLGYLAAFAANAAHRPWMGRWLERVVFSDPRSPLPLPLSDYRSRVLPLTERNLLPALLASCSIPFYLRAQSEIPGAPPGAYWDGGITDYHLHWDYRSLAGQSSPLVLYPHFQRAVVPGWLDKTLRHRHRASAFLSQTVVVAPHPAWVARLPGGKLPDRADFATLSVSERQGRWRQVVAESERLAAEFERLTQKNSIQAEAL</sequence>
<accession>A0A931IYY4</accession>
<reference evidence="3" key="1">
    <citation type="submission" date="2020-12" db="EMBL/GenBank/DDBJ databases">
        <title>The genome sequence of Inhella sp. 4Y17.</title>
        <authorList>
            <person name="Liu Y."/>
        </authorList>
    </citation>
    <scope>NUCLEOTIDE SEQUENCE</scope>
    <source>
        <strain evidence="3">4Y10</strain>
    </source>
</reference>
<keyword evidence="4" id="KW-1185">Reference proteome</keyword>
<organism evidence="3 4">
    <name type="scientific">Inhella gelatinilytica</name>
    <dbReference type="NCBI Taxonomy" id="2795030"/>
    <lineage>
        <taxon>Bacteria</taxon>
        <taxon>Pseudomonadati</taxon>
        <taxon>Pseudomonadota</taxon>
        <taxon>Betaproteobacteria</taxon>
        <taxon>Burkholderiales</taxon>
        <taxon>Sphaerotilaceae</taxon>
        <taxon>Inhella</taxon>
    </lineage>
</organism>
<evidence type="ECO:0000259" key="2">
    <source>
        <dbReference type="Pfam" id="PF01734"/>
    </source>
</evidence>
<protein>
    <submittedName>
        <fullName evidence="3">Phospholipase</fullName>
    </submittedName>
</protein>
<feature type="domain" description="PNPLA" evidence="2">
    <location>
        <begin position="55"/>
        <end position="250"/>
    </location>
</feature>
<dbReference type="SUPFAM" id="SSF52151">
    <property type="entry name" value="FabD/lysophospholipase-like"/>
    <property type="match status" value="1"/>
</dbReference>
<dbReference type="Pfam" id="PF01734">
    <property type="entry name" value="Patatin"/>
    <property type="match status" value="1"/>
</dbReference>
<evidence type="ECO:0000313" key="3">
    <source>
        <dbReference type="EMBL" id="MBH9553153.1"/>
    </source>
</evidence>
<keyword evidence="1" id="KW-0443">Lipid metabolism</keyword>
<dbReference type="RefSeq" id="WP_198100775.1">
    <property type="nucleotide sequence ID" value="NZ_JAEDAL010000004.1"/>
</dbReference>
<dbReference type="InterPro" id="IPR002641">
    <property type="entry name" value="PNPLA_dom"/>
</dbReference>